<dbReference type="FunCoup" id="A0A067N4D4">
    <property type="interactions" value="279"/>
</dbReference>
<protein>
    <recommendedName>
        <fullName evidence="5">OPA3-domain-containing protein</fullName>
    </recommendedName>
</protein>
<sequence>MASVKLATLVIRTLAKPISNQLKEQAQQHETFRKLCIGLAQWSYRTETRLRTSLLGESPKAVKPLNDTRAIQNGANTLAEAFLFGVAASIILAETWRSSRSQGRRRDLIDDQIADLTVKITELTKTVESLDEKFAENWEVLQNRNSEISRILSHVVEIGLRDSWSELEGTRVPASYTLPVISESAEDS</sequence>
<dbReference type="HOGENOM" id="CLU_074707_3_0_1"/>
<dbReference type="EMBL" id="KL198021">
    <property type="protein sequence ID" value="KDQ18646.1"/>
    <property type="molecule type" value="Genomic_DNA"/>
</dbReference>
<proteinExistence type="inferred from homology"/>
<reference evidence="4" key="1">
    <citation type="journal article" date="2014" name="Proc. Natl. Acad. Sci. U.S.A.">
        <title>Extensive sampling of basidiomycete genomes demonstrates inadequacy of the white-rot/brown-rot paradigm for wood decay fungi.</title>
        <authorList>
            <person name="Riley R."/>
            <person name="Salamov A.A."/>
            <person name="Brown D.W."/>
            <person name="Nagy L.G."/>
            <person name="Floudas D."/>
            <person name="Held B.W."/>
            <person name="Levasseur A."/>
            <person name="Lombard V."/>
            <person name="Morin E."/>
            <person name="Otillar R."/>
            <person name="Lindquist E.A."/>
            <person name="Sun H."/>
            <person name="LaButti K.M."/>
            <person name="Schmutz J."/>
            <person name="Jabbour D."/>
            <person name="Luo H."/>
            <person name="Baker S.E."/>
            <person name="Pisabarro A.G."/>
            <person name="Walton J.D."/>
            <person name="Blanchette R.A."/>
            <person name="Henrissat B."/>
            <person name="Martin F."/>
            <person name="Cullen D."/>
            <person name="Hibbett D.S."/>
            <person name="Grigoriev I.V."/>
        </authorList>
    </citation>
    <scope>NUCLEOTIDE SEQUENCE [LARGE SCALE GENOMIC DNA]</scope>
    <source>
        <strain evidence="4">FD-172 SS1</strain>
    </source>
</reference>
<dbReference type="GO" id="GO:0005739">
    <property type="term" value="C:mitochondrion"/>
    <property type="evidence" value="ECO:0007669"/>
    <property type="project" value="TreeGrafter"/>
</dbReference>
<dbReference type="PANTHER" id="PTHR12499:SF0">
    <property type="entry name" value="OPTIC ATROPHY 3 PROTEIN"/>
    <property type="match status" value="1"/>
</dbReference>
<dbReference type="AlphaFoldDB" id="A0A067N4D4"/>
<dbReference type="PANTHER" id="PTHR12499">
    <property type="entry name" value="OPTIC ATROPHY 3 PROTEIN OPA3"/>
    <property type="match status" value="1"/>
</dbReference>
<keyword evidence="2" id="KW-0175">Coiled coil</keyword>
<accession>A0A067N4D4</accession>
<dbReference type="Proteomes" id="UP000027195">
    <property type="component" value="Unassembled WGS sequence"/>
</dbReference>
<dbReference type="OrthoDB" id="2129069at2759"/>
<name>A0A067N4D4_BOTB1</name>
<evidence type="ECO:0000256" key="2">
    <source>
        <dbReference type="ARBA" id="ARBA00023054"/>
    </source>
</evidence>
<evidence type="ECO:0000256" key="1">
    <source>
        <dbReference type="ARBA" id="ARBA00007584"/>
    </source>
</evidence>
<evidence type="ECO:0000313" key="3">
    <source>
        <dbReference type="EMBL" id="KDQ18646.1"/>
    </source>
</evidence>
<dbReference type="Pfam" id="PF07047">
    <property type="entry name" value="OPA3"/>
    <property type="match status" value="1"/>
</dbReference>
<organism evidence="3 4">
    <name type="scientific">Botryobasidium botryosum (strain FD-172 SS1)</name>
    <dbReference type="NCBI Taxonomy" id="930990"/>
    <lineage>
        <taxon>Eukaryota</taxon>
        <taxon>Fungi</taxon>
        <taxon>Dikarya</taxon>
        <taxon>Basidiomycota</taxon>
        <taxon>Agaricomycotina</taxon>
        <taxon>Agaricomycetes</taxon>
        <taxon>Cantharellales</taxon>
        <taxon>Botryobasidiaceae</taxon>
        <taxon>Botryobasidium</taxon>
    </lineage>
</organism>
<keyword evidence="4" id="KW-1185">Reference proteome</keyword>
<dbReference type="GO" id="GO:0019216">
    <property type="term" value="P:regulation of lipid metabolic process"/>
    <property type="evidence" value="ECO:0007669"/>
    <property type="project" value="TreeGrafter"/>
</dbReference>
<evidence type="ECO:0000313" key="4">
    <source>
        <dbReference type="Proteomes" id="UP000027195"/>
    </source>
</evidence>
<dbReference type="InterPro" id="IPR010754">
    <property type="entry name" value="OPA3-like"/>
</dbReference>
<comment type="similarity">
    <text evidence="1">Belongs to the OPA3 family.</text>
</comment>
<dbReference type="InParanoid" id="A0A067N4D4"/>
<gene>
    <name evidence="3" type="ORF">BOTBODRAFT_154595</name>
</gene>
<evidence type="ECO:0008006" key="5">
    <source>
        <dbReference type="Google" id="ProtNLM"/>
    </source>
</evidence>